<protein>
    <submittedName>
        <fullName evidence="1">Uncharacterized protein</fullName>
    </submittedName>
</protein>
<name>A0ABS0A5S0_9FLAO</name>
<dbReference type="Proteomes" id="UP001194729">
    <property type="component" value="Unassembled WGS sequence"/>
</dbReference>
<dbReference type="EMBL" id="JADKYU010000528">
    <property type="protein sequence ID" value="MBF4984712.1"/>
    <property type="molecule type" value="Genomic_DNA"/>
</dbReference>
<keyword evidence="2" id="KW-1185">Reference proteome</keyword>
<accession>A0ABS0A5S0</accession>
<evidence type="ECO:0000313" key="1">
    <source>
        <dbReference type="EMBL" id="MBF4984712.1"/>
    </source>
</evidence>
<sequence length="74" mass="8797">MKKLNINFVAMQRYAFNKIAQCKHIGSKEVALYYSLLGYWNKFWFPELLSIRREDLLNYSKIGSVNTYLKAMLI</sequence>
<comment type="caution">
    <text evidence="1">The sequence shown here is derived from an EMBL/GenBank/DDBJ whole genome shotgun (WGS) entry which is preliminary data.</text>
</comment>
<gene>
    <name evidence="1" type="ORF">FNJ87_10335</name>
</gene>
<evidence type="ECO:0000313" key="2">
    <source>
        <dbReference type="Proteomes" id="UP001194729"/>
    </source>
</evidence>
<reference evidence="1 2" key="1">
    <citation type="submission" date="2020-11" db="EMBL/GenBank/DDBJ databases">
        <title>P. mediterranea TC4 genome.</title>
        <authorList>
            <person name="Molmeret M."/>
        </authorList>
    </citation>
    <scope>NUCLEOTIDE SEQUENCE [LARGE SCALE GENOMIC DNA]</scope>
    <source>
        <strain evidence="1 2">TC4</strain>
    </source>
</reference>
<organism evidence="1 2">
    <name type="scientific">Nonlabens mediterrranea</name>
    <dbReference type="NCBI Taxonomy" id="1419947"/>
    <lineage>
        <taxon>Bacteria</taxon>
        <taxon>Pseudomonadati</taxon>
        <taxon>Bacteroidota</taxon>
        <taxon>Flavobacteriia</taxon>
        <taxon>Flavobacteriales</taxon>
        <taxon>Flavobacteriaceae</taxon>
        <taxon>Nonlabens</taxon>
    </lineage>
</organism>
<proteinExistence type="predicted"/>